<dbReference type="Proteomes" id="UP000434044">
    <property type="component" value="Unassembled WGS sequence"/>
</dbReference>
<evidence type="ECO:0000256" key="1">
    <source>
        <dbReference type="SAM" id="Phobius"/>
    </source>
</evidence>
<feature type="transmembrane region" description="Helical" evidence="1">
    <location>
        <begin position="50"/>
        <end position="73"/>
    </location>
</feature>
<comment type="caution">
    <text evidence="2">The sequence shown here is derived from an EMBL/GenBank/DDBJ whole genome shotgun (WGS) entry which is preliminary data.</text>
</comment>
<protein>
    <submittedName>
        <fullName evidence="2">ABC transporter permease</fullName>
    </submittedName>
</protein>
<keyword evidence="3" id="KW-1185">Reference proteome</keyword>
<keyword evidence="1" id="KW-0812">Transmembrane</keyword>
<evidence type="ECO:0000313" key="2">
    <source>
        <dbReference type="EMBL" id="MTW22282.1"/>
    </source>
</evidence>
<dbReference type="OrthoDB" id="5339728at2"/>
<organism evidence="2 3">
    <name type="scientific">Allochromatium palmeri</name>
    <dbReference type="NCBI Taxonomy" id="231048"/>
    <lineage>
        <taxon>Bacteria</taxon>
        <taxon>Pseudomonadati</taxon>
        <taxon>Pseudomonadota</taxon>
        <taxon>Gammaproteobacteria</taxon>
        <taxon>Chromatiales</taxon>
        <taxon>Chromatiaceae</taxon>
        <taxon>Allochromatium</taxon>
    </lineage>
</organism>
<name>A0A6N8EDF9_9GAMM</name>
<gene>
    <name evidence="2" type="ORF">GJ668_14480</name>
</gene>
<evidence type="ECO:0000313" key="3">
    <source>
        <dbReference type="Proteomes" id="UP000434044"/>
    </source>
</evidence>
<feature type="transmembrane region" description="Helical" evidence="1">
    <location>
        <begin position="85"/>
        <end position="105"/>
    </location>
</feature>
<accession>A0A6N8EDF9</accession>
<dbReference type="AlphaFoldDB" id="A0A6N8EDF9"/>
<dbReference type="EMBL" id="WNKT01000036">
    <property type="protein sequence ID" value="MTW22282.1"/>
    <property type="molecule type" value="Genomic_DNA"/>
</dbReference>
<keyword evidence="1" id="KW-0472">Membrane</keyword>
<sequence length="192" mass="21441">MKDRLLLLGYAIAVVAATSVHNPWWLAGGLLVVAALAGRQAPTIGWRALRAVLFFNLVISIGYAAGALFGQAVSLDYLILVNTRVYLLIFLTFSLASKIDILRALSFSRNLSYLVTLVLSQIIPFRRLFEDLRLAAESRRLRRLRLRERYLQSAAAAVHLFDRAEHDAREIALAMRSRGFFQPEATDNAPGD</sequence>
<reference evidence="2 3" key="1">
    <citation type="submission" date="2019-11" db="EMBL/GenBank/DDBJ databases">
        <title>Whole-genome sequence of the anaerobic purple sulfur bacterium Allochromatium palmeri DSM 15591.</title>
        <authorList>
            <person name="Kyndt J.A."/>
            <person name="Meyer T.E."/>
        </authorList>
    </citation>
    <scope>NUCLEOTIDE SEQUENCE [LARGE SCALE GENOMIC DNA]</scope>
    <source>
        <strain evidence="2 3">DSM 15591</strain>
    </source>
</reference>
<proteinExistence type="predicted"/>
<keyword evidence="1" id="KW-1133">Transmembrane helix</keyword>
<dbReference type="RefSeq" id="WP_155450851.1">
    <property type="nucleotide sequence ID" value="NZ_WNKT01000036.1"/>
</dbReference>